<keyword evidence="4" id="KW-0406">Ion transport</keyword>
<feature type="compositionally biased region" description="Polar residues" evidence="1">
    <location>
        <begin position="25"/>
        <end position="50"/>
    </location>
</feature>
<sequence>MSQSKQEIQAKRRKSQGIMPKVASAQKTMKNQFMKNFTSRAYKNNDQESSSPRKKTVSDNVLPIEDPNKQTVSFYLPFVDTQIAELKYANIVKAINNFKCKLNNYGKGTHLRSQRKEEKVTEYHFEFITGYRIIELISLDFEDIRISNEAFIKLKLAEYAVTFVAAIQIGASVVYNELQQFEKKMYEFEYLLLLRLNYITTAINYSSMTHSGVVNSTNEIMTVLSMLKSYFFLRTFMYFSRFNDPRAQRVCQMNGCKATSLFAIKSIIQESPYKLTSVIFISSAVVSAYAMQVFERHYSSVSGQDFDSFWNSLWLIIVTMTTVGYGDLYPKSYGGRVVGIITCIWGIFLASFFTVTLTNFLSFTPSQNKAYLLLQRLYWKEMIQRESVKAVATLYKHKLLARKQDIFDLNTKIDPKLLSSARKFRKHMVKFKETTRKMFNYNEGNTETQYLTKEVERLSCRVDEMADDMEKSRKDQTIMNGKLDLILKALNQPIPSTNAPNSNNLLTPKQDAKNARL</sequence>
<dbReference type="PANTHER" id="PTHR10153">
    <property type="entry name" value="SMALL CONDUCTANCE CALCIUM-ACTIVATED POTASSIUM CHANNEL"/>
    <property type="match status" value="1"/>
</dbReference>
<reference evidence="4 5" key="1">
    <citation type="submission" date="2014-06" db="EMBL/GenBank/DDBJ databases">
        <authorList>
            <person name="Swart Estienne"/>
        </authorList>
    </citation>
    <scope>NUCLEOTIDE SEQUENCE [LARGE SCALE GENOMIC DNA]</scope>
    <source>
        <strain evidence="4 5">130c</strain>
    </source>
</reference>
<feature type="transmembrane region" description="Helical" evidence="2">
    <location>
        <begin position="338"/>
        <end position="361"/>
    </location>
</feature>
<dbReference type="EMBL" id="CCKQ01016438">
    <property type="protein sequence ID" value="CDW88307.1"/>
    <property type="molecule type" value="Genomic_DNA"/>
</dbReference>
<feature type="transmembrane region" description="Helical" evidence="2">
    <location>
        <begin position="309"/>
        <end position="326"/>
    </location>
</feature>
<protein>
    <submittedName>
        <fullName evidence="4">Small-conductance calcium-activated potassium channel protein</fullName>
    </submittedName>
</protein>
<accession>A0A078B4Z9</accession>
<dbReference type="Pfam" id="PF07885">
    <property type="entry name" value="Ion_trans_2"/>
    <property type="match status" value="1"/>
</dbReference>
<dbReference type="PRINTS" id="PR00169">
    <property type="entry name" value="KCHANNEL"/>
</dbReference>
<evidence type="ECO:0000313" key="5">
    <source>
        <dbReference type="Proteomes" id="UP000039865"/>
    </source>
</evidence>
<evidence type="ECO:0000256" key="1">
    <source>
        <dbReference type="SAM" id="MobiDB-lite"/>
    </source>
</evidence>
<feature type="domain" description="Potassium channel" evidence="3">
    <location>
        <begin position="289"/>
        <end position="361"/>
    </location>
</feature>
<evidence type="ECO:0000256" key="2">
    <source>
        <dbReference type="SAM" id="Phobius"/>
    </source>
</evidence>
<feature type="transmembrane region" description="Helical" evidence="2">
    <location>
        <begin position="275"/>
        <end position="294"/>
    </location>
</feature>
<gene>
    <name evidence="4" type="primary">Contig13849.g14776</name>
    <name evidence="4" type="ORF">STYLEM_17426</name>
</gene>
<dbReference type="InParanoid" id="A0A078B4Z9"/>
<keyword evidence="4" id="KW-0813">Transport</keyword>
<keyword evidence="2" id="KW-1133">Transmembrane helix</keyword>
<dbReference type="InterPro" id="IPR015449">
    <property type="entry name" value="K_chnl_Ca-activ_SK"/>
</dbReference>
<dbReference type="GO" id="GO:0016020">
    <property type="term" value="C:membrane"/>
    <property type="evidence" value="ECO:0007669"/>
    <property type="project" value="InterPro"/>
</dbReference>
<dbReference type="GO" id="GO:0016286">
    <property type="term" value="F:small conductance calcium-activated potassium channel activity"/>
    <property type="evidence" value="ECO:0007669"/>
    <property type="project" value="InterPro"/>
</dbReference>
<keyword evidence="5" id="KW-1185">Reference proteome</keyword>
<dbReference type="Gene3D" id="1.10.287.70">
    <property type="match status" value="1"/>
</dbReference>
<proteinExistence type="predicted"/>
<keyword evidence="2" id="KW-0812">Transmembrane</keyword>
<dbReference type="OrthoDB" id="6128189at2759"/>
<dbReference type="AlphaFoldDB" id="A0A078B4Z9"/>
<dbReference type="Proteomes" id="UP000039865">
    <property type="component" value="Unassembled WGS sequence"/>
</dbReference>
<keyword evidence="2" id="KW-0472">Membrane</keyword>
<feature type="region of interest" description="Disordered" evidence="1">
    <location>
        <begin position="1"/>
        <end position="61"/>
    </location>
</feature>
<organism evidence="4 5">
    <name type="scientific">Stylonychia lemnae</name>
    <name type="common">Ciliate</name>
    <dbReference type="NCBI Taxonomy" id="5949"/>
    <lineage>
        <taxon>Eukaryota</taxon>
        <taxon>Sar</taxon>
        <taxon>Alveolata</taxon>
        <taxon>Ciliophora</taxon>
        <taxon>Intramacronucleata</taxon>
        <taxon>Spirotrichea</taxon>
        <taxon>Stichotrichia</taxon>
        <taxon>Sporadotrichida</taxon>
        <taxon>Oxytrichidae</taxon>
        <taxon>Stylonychinae</taxon>
        <taxon>Stylonychia</taxon>
    </lineage>
</organism>
<feature type="region of interest" description="Disordered" evidence="1">
    <location>
        <begin position="494"/>
        <end position="517"/>
    </location>
</feature>
<dbReference type="InterPro" id="IPR013099">
    <property type="entry name" value="K_chnl_dom"/>
</dbReference>
<dbReference type="SUPFAM" id="SSF81324">
    <property type="entry name" value="Voltage-gated potassium channels"/>
    <property type="match status" value="1"/>
</dbReference>
<keyword evidence="4" id="KW-0407">Ion channel</keyword>
<name>A0A078B4Z9_STYLE</name>
<evidence type="ECO:0000313" key="4">
    <source>
        <dbReference type="EMBL" id="CDW88307.1"/>
    </source>
</evidence>
<feature type="compositionally biased region" description="Polar residues" evidence="1">
    <location>
        <begin position="494"/>
        <end position="507"/>
    </location>
</feature>
<evidence type="ECO:0000259" key="3">
    <source>
        <dbReference type="Pfam" id="PF07885"/>
    </source>
</evidence>